<dbReference type="PATRIC" id="fig|1227455.4.peg.2587"/>
<dbReference type="PANTHER" id="PTHR42709">
    <property type="entry name" value="ALKALINE PHOSPHATASE LIKE PROTEIN"/>
    <property type="match status" value="1"/>
</dbReference>
<sequence length="175" mass="18840">MSAPVLQIAEMPATLRDLLDSEYALLALLCVFVLEGAMLMYFMPSEAIVPVSIGLMGSTVTDVAAIIGVAVIGATIGQVALFVLAKRGGREWLLEKRWFRVSDERLATFDGWFDRWGPIVVPVSNALLFTRGMLTVPAGFAEMRTRTFVVLSAAGTVVFETALAAIALGVIEIAF</sequence>
<dbReference type="InterPro" id="IPR032816">
    <property type="entry name" value="VTT_dom"/>
</dbReference>
<dbReference type="RefSeq" id="WP_006078385.1">
    <property type="nucleotide sequence ID" value="NZ_AOMD01000027.1"/>
</dbReference>
<dbReference type="Pfam" id="PF09335">
    <property type="entry name" value="VTT_dom"/>
    <property type="match status" value="1"/>
</dbReference>
<dbReference type="AlphaFoldDB" id="M0MGP9"/>
<evidence type="ECO:0000259" key="7">
    <source>
        <dbReference type="Pfam" id="PF09335"/>
    </source>
</evidence>
<dbReference type="InParanoid" id="M0MGP9"/>
<feature type="transmembrane region" description="Helical" evidence="6">
    <location>
        <begin position="63"/>
        <end position="85"/>
    </location>
</feature>
<evidence type="ECO:0000256" key="6">
    <source>
        <dbReference type="SAM" id="Phobius"/>
    </source>
</evidence>
<feature type="transmembrane region" description="Helical" evidence="6">
    <location>
        <begin position="23"/>
        <end position="43"/>
    </location>
</feature>
<feature type="transmembrane region" description="Helical" evidence="6">
    <location>
        <begin position="148"/>
        <end position="171"/>
    </location>
</feature>
<keyword evidence="9" id="KW-1185">Reference proteome</keyword>
<evidence type="ECO:0000256" key="3">
    <source>
        <dbReference type="ARBA" id="ARBA00022692"/>
    </source>
</evidence>
<accession>M0MGP9</accession>
<name>M0MGP9_9EURY</name>
<keyword evidence="5 6" id="KW-0472">Membrane</keyword>
<gene>
    <name evidence="8" type="ORF">C449_12630</name>
</gene>
<evidence type="ECO:0000256" key="4">
    <source>
        <dbReference type="ARBA" id="ARBA00022989"/>
    </source>
</evidence>
<keyword evidence="4 6" id="KW-1133">Transmembrane helix</keyword>
<comment type="caution">
    <text evidence="8">The sequence shown here is derived from an EMBL/GenBank/DDBJ whole genome shotgun (WGS) entry which is preliminary data.</text>
</comment>
<keyword evidence="2" id="KW-1003">Cell membrane</keyword>
<evidence type="ECO:0000313" key="8">
    <source>
        <dbReference type="EMBL" id="EMA43884.1"/>
    </source>
</evidence>
<dbReference type="Proteomes" id="UP000011669">
    <property type="component" value="Unassembled WGS sequence"/>
</dbReference>
<dbReference type="STRING" id="1227455.C449_12630"/>
<evidence type="ECO:0000256" key="5">
    <source>
        <dbReference type="ARBA" id="ARBA00023136"/>
    </source>
</evidence>
<dbReference type="InterPro" id="IPR051311">
    <property type="entry name" value="DedA_domain"/>
</dbReference>
<feature type="domain" description="VTT" evidence="7">
    <location>
        <begin position="44"/>
        <end position="159"/>
    </location>
</feature>
<dbReference type="GO" id="GO:0005886">
    <property type="term" value="C:plasma membrane"/>
    <property type="evidence" value="ECO:0007669"/>
    <property type="project" value="UniProtKB-SubCell"/>
</dbReference>
<dbReference type="EMBL" id="AOMD01000027">
    <property type="protein sequence ID" value="EMA43884.1"/>
    <property type="molecule type" value="Genomic_DNA"/>
</dbReference>
<protein>
    <recommendedName>
        <fullName evidence="7">VTT domain-containing protein</fullName>
    </recommendedName>
</protein>
<keyword evidence="3 6" id="KW-0812">Transmembrane</keyword>
<evidence type="ECO:0000313" key="9">
    <source>
        <dbReference type="Proteomes" id="UP000011669"/>
    </source>
</evidence>
<proteinExistence type="predicted"/>
<dbReference type="PANTHER" id="PTHR42709:SF6">
    <property type="entry name" value="UNDECAPRENYL PHOSPHATE TRANSPORTER A"/>
    <property type="match status" value="1"/>
</dbReference>
<reference evidence="8 9" key="1">
    <citation type="journal article" date="2014" name="PLoS Genet.">
        <title>Phylogenetically driven sequencing of extremely halophilic archaea reveals strategies for static and dynamic osmo-response.</title>
        <authorList>
            <person name="Becker E.A."/>
            <person name="Seitzer P.M."/>
            <person name="Tritt A."/>
            <person name="Larsen D."/>
            <person name="Krusor M."/>
            <person name="Yao A.I."/>
            <person name="Wu D."/>
            <person name="Madern D."/>
            <person name="Eisen J.A."/>
            <person name="Darling A.E."/>
            <person name="Facciotti M.T."/>
        </authorList>
    </citation>
    <scope>NUCLEOTIDE SEQUENCE [LARGE SCALE GENOMIC DNA]</scope>
    <source>
        <strain evidence="8 9">DSM 5350</strain>
    </source>
</reference>
<dbReference type="OrthoDB" id="204088at2157"/>
<organism evidence="8 9">
    <name type="scientific">Halococcus saccharolyticus DSM 5350</name>
    <dbReference type="NCBI Taxonomy" id="1227455"/>
    <lineage>
        <taxon>Archaea</taxon>
        <taxon>Methanobacteriati</taxon>
        <taxon>Methanobacteriota</taxon>
        <taxon>Stenosarchaea group</taxon>
        <taxon>Halobacteria</taxon>
        <taxon>Halobacteriales</taxon>
        <taxon>Halococcaceae</taxon>
        <taxon>Halococcus</taxon>
    </lineage>
</organism>
<comment type="subcellular location">
    <subcellularLocation>
        <location evidence="1">Cell membrane</location>
        <topology evidence="1">Multi-pass membrane protein</topology>
    </subcellularLocation>
</comment>
<evidence type="ECO:0000256" key="1">
    <source>
        <dbReference type="ARBA" id="ARBA00004651"/>
    </source>
</evidence>
<evidence type="ECO:0000256" key="2">
    <source>
        <dbReference type="ARBA" id="ARBA00022475"/>
    </source>
</evidence>